<dbReference type="InterPro" id="IPR005181">
    <property type="entry name" value="SASA"/>
</dbReference>
<dbReference type="SUPFAM" id="SSF49785">
    <property type="entry name" value="Galactose-binding domain-like"/>
    <property type="match status" value="1"/>
</dbReference>
<evidence type="ECO:0000256" key="1">
    <source>
        <dbReference type="ARBA" id="ARBA00022801"/>
    </source>
</evidence>
<protein>
    <submittedName>
        <fullName evidence="4">Sialate O-acetylesterase</fullName>
    </submittedName>
</protein>
<feature type="signal peptide" evidence="2">
    <location>
        <begin position="1"/>
        <end position="22"/>
    </location>
</feature>
<evidence type="ECO:0000256" key="2">
    <source>
        <dbReference type="SAM" id="SignalP"/>
    </source>
</evidence>
<keyword evidence="5" id="KW-1185">Reference proteome</keyword>
<dbReference type="InterPro" id="IPR008979">
    <property type="entry name" value="Galactose-bd-like_sf"/>
</dbReference>
<reference evidence="4" key="1">
    <citation type="submission" date="2023-07" db="EMBL/GenBank/DDBJ databases">
        <authorList>
            <person name="Kim M.K."/>
        </authorList>
    </citation>
    <scope>NUCLEOTIDE SEQUENCE</scope>
    <source>
        <strain evidence="4">ASUV-10-1</strain>
    </source>
</reference>
<gene>
    <name evidence="4" type="ORF">Q5H93_20265</name>
</gene>
<comment type="caution">
    <text evidence="4">The sequence shown here is derived from an EMBL/GenBank/DDBJ whole genome shotgun (WGS) entry which is preliminary data.</text>
</comment>
<dbReference type="Gene3D" id="2.60.40.10">
    <property type="entry name" value="Immunoglobulins"/>
    <property type="match status" value="1"/>
</dbReference>
<dbReference type="PANTHER" id="PTHR22901">
    <property type="entry name" value="SIALATE O-ACETYLESTERASE"/>
    <property type="match status" value="1"/>
</dbReference>
<dbReference type="PANTHER" id="PTHR22901:SF0">
    <property type="entry name" value="SIALATE O-ACETYLESTERASE"/>
    <property type="match status" value="1"/>
</dbReference>
<dbReference type="InterPro" id="IPR039329">
    <property type="entry name" value="SIAE"/>
</dbReference>
<dbReference type="InterPro" id="IPR013783">
    <property type="entry name" value="Ig-like_fold"/>
</dbReference>
<evidence type="ECO:0000313" key="4">
    <source>
        <dbReference type="EMBL" id="MDO7877091.1"/>
    </source>
</evidence>
<sequence length="665" mass="72198">MLLKRTSLLLALLGGSLHYARATVRLPRFVADHMVLQRDAPVPLWGWAEAGETVTVTFKGQTYKATPTPGTGRWQVSLPPQPAGGPYELTIKGQNTMTLRDVLFGDVWLASGQSNMEWPVRDAVNGKQEVAAANYPQIRLLNVDNTATFSPQVDIRSAAGWQVCGPGPVAGFSAVAYFFGRDLFGKHHVPIGLIGSEWGGTPAEAWTSAAALRPLADFDSTLDELATQTGSAEAVSSYYAAREAAFQAGLLARDQGRRTGPTGWWASPAFDARAWATMPLPGHWENPPASAELRNFDGIIWLRREVELSAAEARQPAVLHLGQIDDVDSVWVNGVPVGGLSGWDIYRRYVVPAHALRPGRNVLAVRVTDYQRGGGIAGPPDSLRLDVAGRRLPLAGAWPYHIGLDLSALPTAERQMLVPYRQPTLLYNGMIAPLVGLGLKGVIWYQGEDNAARAAQYRTLFPTLIRSWRTAWGRPDLPFLFVQLANFQPDQPQPANYEWAELREAQARALALPHTGMAVAIDLGDRDDIHPRNKQEVGHRLALAAARVAYGDTRIVSQGPTPGVLKTAGNTLRLPLQANGSSLLFKGSAGATPSFAIAGADRKFYWATVRFEGSTLVLSSPQVPAPVAVRYAWGNSPFPSLYNRQGLPAAPFRTDDWPGLTEGRQ</sequence>
<evidence type="ECO:0000313" key="5">
    <source>
        <dbReference type="Proteomes" id="UP001176429"/>
    </source>
</evidence>
<evidence type="ECO:0000259" key="3">
    <source>
        <dbReference type="Pfam" id="PF03629"/>
    </source>
</evidence>
<keyword evidence="1" id="KW-0378">Hydrolase</keyword>
<dbReference type="Proteomes" id="UP001176429">
    <property type="component" value="Unassembled WGS sequence"/>
</dbReference>
<feature type="chain" id="PRO_5047257145" evidence="2">
    <location>
        <begin position="23"/>
        <end position="665"/>
    </location>
</feature>
<name>A0ABT9BKB6_9BACT</name>
<dbReference type="Pfam" id="PF03629">
    <property type="entry name" value="SASA"/>
    <property type="match status" value="1"/>
</dbReference>
<dbReference type="RefSeq" id="WP_305008504.1">
    <property type="nucleotide sequence ID" value="NZ_JAUQSY010000016.1"/>
</dbReference>
<dbReference type="InterPro" id="IPR036514">
    <property type="entry name" value="SGNH_hydro_sf"/>
</dbReference>
<dbReference type="EMBL" id="JAUQSY010000016">
    <property type="protein sequence ID" value="MDO7877091.1"/>
    <property type="molecule type" value="Genomic_DNA"/>
</dbReference>
<feature type="domain" description="Sialate O-acetylesterase" evidence="3">
    <location>
        <begin position="427"/>
        <end position="545"/>
    </location>
</feature>
<keyword evidence="2" id="KW-0732">Signal</keyword>
<dbReference type="Gene3D" id="3.40.50.1110">
    <property type="entry name" value="SGNH hydrolase"/>
    <property type="match status" value="2"/>
</dbReference>
<accession>A0ABT9BKB6</accession>
<dbReference type="SUPFAM" id="SSF52266">
    <property type="entry name" value="SGNH hydrolase"/>
    <property type="match status" value="1"/>
</dbReference>
<proteinExistence type="predicted"/>
<organism evidence="4 5">
    <name type="scientific">Hymenobacter aranciens</name>
    <dbReference type="NCBI Taxonomy" id="3063996"/>
    <lineage>
        <taxon>Bacteria</taxon>
        <taxon>Pseudomonadati</taxon>
        <taxon>Bacteroidota</taxon>
        <taxon>Cytophagia</taxon>
        <taxon>Cytophagales</taxon>
        <taxon>Hymenobacteraceae</taxon>
        <taxon>Hymenobacter</taxon>
    </lineage>
</organism>